<feature type="binding site" evidence="15">
    <location>
        <position position="62"/>
    </location>
    <ligand>
        <name>Mg(2+)</name>
        <dbReference type="ChEBI" id="CHEBI:18420"/>
    </ligand>
</feature>
<keyword evidence="8" id="KW-0378">Hydrolase</keyword>
<dbReference type="EMBL" id="JASPKY010000022">
    <property type="protein sequence ID" value="KAK9752229.1"/>
    <property type="molecule type" value="Genomic_DNA"/>
</dbReference>
<comment type="subcellular location">
    <subcellularLocation>
        <location evidence="1">Cell membrane</location>
        <topology evidence="1">Lipid-anchor</topology>
        <topology evidence="1">GPI-anchor</topology>
    </subcellularLocation>
</comment>
<dbReference type="InterPro" id="IPR001952">
    <property type="entry name" value="Alkaline_phosphatase"/>
</dbReference>
<evidence type="ECO:0000256" key="7">
    <source>
        <dbReference type="ARBA" id="ARBA00022723"/>
    </source>
</evidence>
<evidence type="ECO:0000313" key="20">
    <source>
        <dbReference type="Proteomes" id="UP001458880"/>
    </source>
</evidence>
<dbReference type="CDD" id="cd16012">
    <property type="entry name" value="ALP"/>
    <property type="match status" value="1"/>
</dbReference>
<dbReference type="GO" id="GO:0046872">
    <property type="term" value="F:metal ion binding"/>
    <property type="evidence" value="ECO:0007669"/>
    <property type="project" value="UniProtKB-KW"/>
</dbReference>
<name>A0AAW1MVN5_POPJA</name>
<evidence type="ECO:0000256" key="18">
    <source>
        <dbReference type="SAM" id="SignalP"/>
    </source>
</evidence>
<feature type="binding site" evidence="15">
    <location>
        <position position="380"/>
    </location>
    <ligand>
        <name>Zn(2+)</name>
        <dbReference type="ChEBI" id="CHEBI:29105"/>
        <label>2</label>
    </ligand>
</feature>
<dbReference type="Gene3D" id="3.40.720.10">
    <property type="entry name" value="Alkaline Phosphatase, subunit A"/>
    <property type="match status" value="1"/>
</dbReference>
<feature type="transmembrane region" description="Helical" evidence="17">
    <location>
        <begin position="582"/>
        <end position="604"/>
    </location>
</feature>
<comment type="cofactor">
    <cofactor evidence="15">
        <name>Zn(2+)</name>
        <dbReference type="ChEBI" id="CHEBI:29105"/>
    </cofactor>
    <text evidence="15">Binds 2 Zn(2+) ions.</text>
</comment>
<feature type="transmembrane region" description="Helical" evidence="17">
    <location>
        <begin position="520"/>
        <end position="543"/>
    </location>
</feature>
<feature type="chain" id="PRO_5043620816" description="alkaline phosphatase" evidence="18">
    <location>
        <begin position="27"/>
        <end position="643"/>
    </location>
</feature>
<evidence type="ECO:0000256" key="2">
    <source>
        <dbReference type="ARBA" id="ARBA00005984"/>
    </source>
</evidence>
<reference evidence="19 20" key="1">
    <citation type="journal article" date="2024" name="BMC Genomics">
        <title>De novo assembly and annotation of Popillia japonica's genome with initial clues to its potential as an invasive pest.</title>
        <authorList>
            <person name="Cucini C."/>
            <person name="Boschi S."/>
            <person name="Funari R."/>
            <person name="Cardaioli E."/>
            <person name="Iannotti N."/>
            <person name="Marturano G."/>
            <person name="Paoli F."/>
            <person name="Bruttini M."/>
            <person name="Carapelli A."/>
            <person name="Frati F."/>
            <person name="Nardi F."/>
        </authorList>
    </citation>
    <scope>NUCLEOTIDE SEQUENCE [LARGE SCALE GENOMIC DNA]</scope>
    <source>
        <strain evidence="19">DMR45628</strain>
    </source>
</reference>
<evidence type="ECO:0000256" key="15">
    <source>
        <dbReference type="PIRSR" id="PIRSR601952-2"/>
    </source>
</evidence>
<keyword evidence="7 15" id="KW-0479">Metal-binding</keyword>
<dbReference type="AlphaFoldDB" id="A0AAW1MVN5"/>
<comment type="caution">
    <text evidence="19">The sequence shown here is derived from an EMBL/GenBank/DDBJ whole genome shotgun (WGS) entry which is preliminary data.</text>
</comment>
<evidence type="ECO:0000256" key="9">
    <source>
        <dbReference type="ARBA" id="ARBA00022833"/>
    </source>
</evidence>
<keyword evidence="17" id="KW-1133">Transmembrane helix</keyword>
<dbReference type="EC" id="3.1.3.1" evidence="3"/>
<feature type="binding site" evidence="15">
    <location>
        <position position="340"/>
    </location>
    <ligand>
        <name>Zn(2+)</name>
        <dbReference type="ChEBI" id="CHEBI:29105"/>
        <label>2</label>
    </ligand>
</feature>
<comment type="similarity">
    <text evidence="2 16">Belongs to the alkaline phosphatase family.</text>
</comment>
<dbReference type="PRINTS" id="PR00113">
    <property type="entry name" value="ALKPHPHTASE"/>
</dbReference>
<evidence type="ECO:0000256" key="14">
    <source>
        <dbReference type="PIRSR" id="PIRSR601952-1"/>
    </source>
</evidence>
<keyword evidence="20" id="KW-1185">Reference proteome</keyword>
<feature type="active site" description="Phosphoserine intermediate" evidence="14">
    <location>
        <position position="106"/>
    </location>
</feature>
<dbReference type="GO" id="GO:0005886">
    <property type="term" value="C:plasma membrane"/>
    <property type="evidence" value="ECO:0007669"/>
    <property type="project" value="UniProtKB-SubCell"/>
</dbReference>
<dbReference type="SMART" id="SM00098">
    <property type="entry name" value="alkPPc"/>
    <property type="match status" value="1"/>
</dbReference>
<evidence type="ECO:0000313" key="19">
    <source>
        <dbReference type="EMBL" id="KAK9752229.1"/>
    </source>
</evidence>
<feature type="binding site" evidence="15">
    <location>
        <position position="171"/>
    </location>
    <ligand>
        <name>Mg(2+)</name>
        <dbReference type="ChEBI" id="CHEBI:18420"/>
    </ligand>
</feature>
<dbReference type="Proteomes" id="UP001458880">
    <property type="component" value="Unassembled WGS sequence"/>
</dbReference>
<evidence type="ECO:0000256" key="1">
    <source>
        <dbReference type="ARBA" id="ARBA00004609"/>
    </source>
</evidence>
<keyword evidence="4" id="KW-1003">Cell membrane</keyword>
<gene>
    <name evidence="19" type="ORF">QE152_g4445</name>
</gene>
<feature type="binding site" evidence="15">
    <location>
        <position position="379"/>
    </location>
    <ligand>
        <name>Zn(2+)</name>
        <dbReference type="ChEBI" id="CHEBI:29105"/>
        <label>2</label>
    </ligand>
</feature>
<comment type="cofactor">
    <cofactor evidence="15">
        <name>Mg(2+)</name>
        <dbReference type="ChEBI" id="CHEBI:18420"/>
    </cofactor>
    <text evidence="15">Binds 1 Mg(2+) ion.</text>
</comment>
<keyword evidence="9 15" id="KW-0862">Zinc</keyword>
<evidence type="ECO:0000256" key="10">
    <source>
        <dbReference type="ARBA" id="ARBA00022842"/>
    </source>
</evidence>
<keyword evidence="12" id="KW-0325">Glycoprotein</keyword>
<keyword evidence="13" id="KW-0449">Lipoprotein</keyword>
<evidence type="ECO:0000256" key="16">
    <source>
        <dbReference type="RuleBase" id="RU003946"/>
    </source>
</evidence>
<evidence type="ECO:0000256" key="3">
    <source>
        <dbReference type="ARBA" id="ARBA00012647"/>
    </source>
</evidence>
<keyword evidence="5" id="KW-0597">Phosphoprotein</keyword>
<organism evidence="19 20">
    <name type="scientific">Popillia japonica</name>
    <name type="common">Japanese beetle</name>
    <dbReference type="NCBI Taxonomy" id="7064"/>
    <lineage>
        <taxon>Eukaryota</taxon>
        <taxon>Metazoa</taxon>
        <taxon>Ecdysozoa</taxon>
        <taxon>Arthropoda</taxon>
        <taxon>Hexapoda</taxon>
        <taxon>Insecta</taxon>
        <taxon>Pterygota</taxon>
        <taxon>Neoptera</taxon>
        <taxon>Endopterygota</taxon>
        <taxon>Coleoptera</taxon>
        <taxon>Polyphaga</taxon>
        <taxon>Scarabaeiformia</taxon>
        <taxon>Scarabaeidae</taxon>
        <taxon>Rutelinae</taxon>
        <taxon>Popillia</taxon>
    </lineage>
</organism>
<feature type="binding site" evidence="15">
    <location>
        <position position="169"/>
    </location>
    <ligand>
        <name>Mg(2+)</name>
        <dbReference type="ChEBI" id="CHEBI:18420"/>
    </ligand>
</feature>
<evidence type="ECO:0000256" key="6">
    <source>
        <dbReference type="ARBA" id="ARBA00022622"/>
    </source>
</evidence>
<feature type="binding site" evidence="15">
    <location>
        <position position="336"/>
    </location>
    <ligand>
        <name>Zn(2+)</name>
        <dbReference type="ChEBI" id="CHEBI:29105"/>
        <label>2</label>
    </ligand>
</feature>
<dbReference type="GO" id="GO:0004035">
    <property type="term" value="F:alkaline phosphatase activity"/>
    <property type="evidence" value="ECO:0007669"/>
    <property type="project" value="UniProtKB-EC"/>
</dbReference>
<evidence type="ECO:0000256" key="12">
    <source>
        <dbReference type="ARBA" id="ARBA00023180"/>
    </source>
</evidence>
<evidence type="ECO:0000256" key="11">
    <source>
        <dbReference type="ARBA" id="ARBA00023136"/>
    </source>
</evidence>
<feature type="binding site" evidence="15">
    <location>
        <position position="62"/>
    </location>
    <ligand>
        <name>Zn(2+)</name>
        <dbReference type="ChEBI" id="CHEBI:29105"/>
        <label>2</label>
    </ligand>
</feature>
<keyword evidence="18" id="KW-0732">Signal</keyword>
<dbReference type="FunFam" id="3.40.720.10:FF:000008">
    <property type="entry name" value="Alkaline phosphatase"/>
    <property type="match status" value="1"/>
</dbReference>
<evidence type="ECO:0000256" key="5">
    <source>
        <dbReference type="ARBA" id="ARBA00022553"/>
    </source>
</evidence>
<dbReference type="PANTHER" id="PTHR11596">
    <property type="entry name" value="ALKALINE PHOSPHATASE"/>
    <property type="match status" value="1"/>
</dbReference>
<protein>
    <recommendedName>
        <fullName evidence="3">alkaline phosphatase</fullName>
        <ecNumber evidence="3">3.1.3.1</ecNumber>
    </recommendedName>
</protein>
<evidence type="ECO:0000256" key="4">
    <source>
        <dbReference type="ARBA" id="ARBA00022475"/>
    </source>
</evidence>
<proteinExistence type="inferred from homology"/>
<evidence type="ECO:0000256" key="8">
    <source>
        <dbReference type="ARBA" id="ARBA00022801"/>
    </source>
</evidence>
<feature type="signal peptide" evidence="18">
    <location>
        <begin position="1"/>
        <end position="26"/>
    </location>
</feature>
<keyword evidence="10 15" id="KW-0460">Magnesium</keyword>
<dbReference type="PANTHER" id="PTHR11596:SF5">
    <property type="entry name" value="ALKALINE PHOSPHATASE"/>
    <property type="match status" value="1"/>
</dbReference>
<evidence type="ECO:0000256" key="17">
    <source>
        <dbReference type="SAM" id="Phobius"/>
    </source>
</evidence>
<feature type="transmembrane region" description="Helical" evidence="17">
    <location>
        <begin position="549"/>
        <end position="570"/>
    </location>
</feature>
<dbReference type="Pfam" id="PF00245">
    <property type="entry name" value="Alk_phosphatase"/>
    <property type="match status" value="1"/>
</dbReference>
<dbReference type="GO" id="GO:0098552">
    <property type="term" value="C:side of membrane"/>
    <property type="evidence" value="ECO:0007669"/>
    <property type="project" value="UniProtKB-KW"/>
</dbReference>
<dbReference type="InterPro" id="IPR017850">
    <property type="entry name" value="Alkaline_phosphatase_core_sf"/>
</dbReference>
<feature type="binding site" evidence="15">
    <location>
        <position position="461"/>
    </location>
    <ligand>
        <name>Zn(2+)</name>
        <dbReference type="ChEBI" id="CHEBI:29105"/>
        <label>2</label>
    </ligand>
</feature>
<evidence type="ECO:0000256" key="13">
    <source>
        <dbReference type="ARBA" id="ARBA00023288"/>
    </source>
</evidence>
<keyword evidence="17" id="KW-0812">Transmembrane</keyword>
<keyword evidence="11 17" id="KW-0472">Membrane</keyword>
<dbReference type="SUPFAM" id="SSF53649">
    <property type="entry name" value="Alkaline phosphatase-like"/>
    <property type="match status" value="1"/>
</dbReference>
<accession>A0AAW1MVN5</accession>
<sequence length="643" mass="71589">MQKSRLFPMELIICAILLIYTGNIRAADLTDWATISQNGIEKALQQTFNQGIAKNVIIFLADGMGVTTATAARIYGKGEEGFLAFDKFPNVGVLKTYSANKYVPDSCSTATAMFCGVKANQKTTGLDSTVDFEDCTGSLNPQARVSSIFNWAQEAGKSTGFVTTTRVTHATPSALYAHSPNRNWECEAVIPDKSRICKDIARQLIEDKPGKNINVIMGGGRQVLQSNVEEQNNDPIDTWACYSKDGRDLIKDWKDDKVRRNTSHAFVSNNGELNNLNTSSEFVLGIFANGHLQMDHARDRSSSGMPSLANMTEKAVQVLQKNEKGYILVVEGGLIDYGHHRGHAKQALNEAVRFSDAIERTLELIEDYASDTLVIVTSDHAHSLVFSGYANRGESVLGIAQKSKYGDFNNYTSLLYGTGGPNTYQFYVKNNTVVRPDPALEDTEDFEYSQQAVVLTDEVTHSGADVLVYAKGPQAHLFHTVHDQTYVAYVIAYAAKIGPYSGGSSLYIAQNNLLLYPGNYLILLTVYFVLMIISCVLLLYGAFKCKKKFVVPFIILDVLYIVFVLADHIFLMMTLKRKDISLGLLILYSNLGGFLCMYLLYMWITVVSLYQMLKELDTQSKHQLFKHRTENVLIPIRSNLIMY</sequence>
<feature type="binding site" evidence="15">
    <location>
        <position position="331"/>
    </location>
    <ligand>
        <name>Mg(2+)</name>
        <dbReference type="ChEBI" id="CHEBI:18420"/>
    </ligand>
</feature>
<keyword evidence="6" id="KW-0336">GPI-anchor</keyword>